<dbReference type="EMBL" id="JACHJB010000001">
    <property type="protein sequence ID" value="MBB6346157.1"/>
    <property type="molecule type" value="Genomic_DNA"/>
</dbReference>
<sequence>MGVSEDLETLPGGGELAGILKSVNGDPATIRDVAKRWRGTAKSIGEHTGTLRGAVKTIDTAWEGGSADAFVGHMETYYTAGDGLRDALNNSATALDAAATALETAESRVRELCGGVLGQANAFRLNNPQATQKQFDDAVAPLVRQAVSDAKAFLKSANTAVGNARTTIRSQLDGRQRTFVALTPPQDGRDWRPTPVPDWSKTTLASTDGGGNRTGVTAAPAGSSGYSGPAGSGGGGGAQAVPYVQGNGTGADIVAAARQHIGKPYVWGANGPSAFDCSGLVYYTLNQAGIKIGDTTAAGYQKSGQPVTDPQPGDIVFFGDPATHVGIYKGDGQVIHAPRPGSSVTEASVASVAGGKTITYRRFV</sequence>
<dbReference type="InterPro" id="IPR036689">
    <property type="entry name" value="ESAT-6-like_sf"/>
</dbReference>
<evidence type="ECO:0000256" key="5">
    <source>
        <dbReference type="SAM" id="MobiDB-lite"/>
    </source>
</evidence>
<feature type="compositionally biased region" description="Low complexity" evidence="5">
    <location>
        <begin position="218"/>
        <end position="227"/>
    </location>
</feature>
<dbReference type="AlphaFoldDB" id="A0A7X0EVQ9"/>
<feature type="region of interest" description="Disordered" evidence="5">
    <location>
        <begin position="182"/>
        <end position="236"/>
    </location>
</feature>
<dbReference type="Proteomes" id="UP000583800">
    <property type="component" value="Unassembled WGS sequence"/>
</dbReference>
<keyword evidence="2" id="KW-0645">Protease</keyword>
<reference evidence="7 8" key="1">
    <citation type="submission" date="2020-08" db="EMBL/GenBank/DDBJ databases">
        <title>Sequencing the genomes of 1000 actinobacteria strains.</title>
        <authorList>
            <person name="Klenk H.-P."/>
        </authorList>
    </citation>
    <scope>NUCLEOTIDE SEQUENCE [LARGE SCALE GENOMIC DNA]</scope>
    <source>
        <strain evidence="7 8">DSM 45913</strain>
    </source>
</reference>
<dbReference type="InterPro" id="IPR010310">
    <property type="entry name" value="T7SS_ESAT-6-like"/>
</dbReference>
<organism evidence="7 8">
    <name type="scientific">Nonomuraea muscovyensis</name>
    <dbReference type="NCBI Taxonomy" id="1124761"/>
    <lineage>
        <taxon>Bacteria</taxon>
        <taxon>Bacillati</taxon>
        <taxon>Actinomycetota</taxon>
        <taxon>Actinomycetes</taxon>
        <taxon>Streptosporangiales</taxon>
        <taxon>Streptosporangiaceae</taxon>
        <taxon>Nonomuraea</taxon>
    </lineage>
</organism>
<keyword evidence="3" id="KW-0378">Hydrolase</keyword>
<dbReference type="Gene3D" id="3.90.1720.10">
    <property type="entry name" value="endopeptidase domain like (from Nostoc punctiforme)"/>
    <property type="match status" value="1"/>
</dbReference>
<dbReference type="PANTHER" id="PTHR47359">
    <property type="entry name" value="PEPTIDOGLYCAN DL-ENDOPEPTIDASE CWLO"/>
    <property type="match status" value="1"/>
</dbReference>
<keyword evidence="8" id="KW-1185">Reference proteome</keyword>
<keyword evidence="4" id="KW-0788">Thiol protease</keyword>
<dbReference type="Pfam" id="PF00877">
    <property type="entry name" value="NLPC_P60"/>
    <property type="match status" value="1"/>
</dbReference>
<dbReference type="SUPFAM" id="SSF54001">
    <property type="entry name" value="Cysteine proteinases"/>
    <property type="match status" value="1"/>
</dbReference>
<protein>
    <submittedName>
        <fullName evidence="7">WXG100 family type VII secretion target</fullName>
    </submittedName>
</protein>
<dbReference type="SUPFAM" id="SSF140453">
    <property type="entry name" value="EsxAB dimer-like"/>
    <property type="match status" value="1"/>
</dbReference>
<dbReference type="InterPro" id="IPR051794">
    <property type="entry name" value="PG_Endopeptidase_C40"/>
</dbReference>
<name>A0A7X0EVQ9_9ACTN</name>
<evidence type="ECO:0000256" key="2">
    <source>
        <dbReference type="ARBA" id="ARBA00022670"/>
    </source>
</evidence>
<dbReference type="InterPro" id="IPR038765">
    <property type="entry name" value="Papain-like_cys_pep_sf"/>
</dbReference>
<dbReference type="GO" id="GO:0006508">
    <property type="term" value="P:proteolysis"/>
    <property type="evidence" value="ECO:0007669"/>
    <property type="project" value="UniProtKB-KW"/>
</dbReference>
<dbReference type="Gene3D" id="1.10.287.1060">
    <property type="entry name" value="ESAT-6-like"/>
    <property type="match status" value="1"/>
</dbReference>
<gene>
    <name evidence="7" type="ORF">FHU36_002666</name>
</gene>
<evidence type="ECO:0000256" key="3">
    <source>
        <dbReference type="ARBA" id="ARBA00022801"/>
    </source>
</evidence>
<dbReference type="RefSeq" id="WP_185083999.1">
    <property type="nucleotide sequence ID" value="NZ_JACHJB010000001.1"/>
</dbReference>
<evidence type="ECO:0000256" key="4">
    <source>
        <dbReference type="ARBA" id="ARBA00022807"/>
    </source>
</evidence>
<accession>A0A7X0EVQ9</accession>
<proteinExistence type="inferred from homology"/>
<evidence type="ECO:0000313" key="8">
    <source>
        <dbReference type="Proteomes" id="UP000583800"/>
    </source>
</evidence>
<evidence type="ECO:0000313" key="7">
    <source>
        <dbReference type="EMBL" id="MBB6346157.1"/>
    </source>
</evidence>
<dbReference type="PROSITE" id="PS51935">
    <property type="entry name" value="NLPC_P60"/>
    <property type="match status" value="1"/>
</dbReference>
<comment type="caution">
    <text evidence="7">The sequence shown here is derived from an EMBL/GenBank/DDBJ whole genome shotgun (WGS) entry which is preliminary data.</text>
</comment>
<evidence type="ECO:0000256" key="1">
    <source>
        <dbReference type="ARBA" id="ARBA00007074"/>
    </source>
</evidence>
<dbReference type="InterPro" id="IPR000064">
    <property type="entry name" value="NLP_P60_dom"/>
</dbReference>
<comment type="similarity">
    <text evidence="1">Belongs to the peptidase C40 family.</text>
</comment>
<dbReference type="PANTHER" id="PTHR47359:SF3">
    <property type="entry name" value="NLP_P60 DOMAIN-CONTAINING PROTEIN-RELATED"/>
    <property type="match status" value="1"/>
</dbReference>
<evidence type="ECO:0000259" key="6">
    <source>
        <dbReference type="PROSITE" id="PS51935"/>
    </source>
</evidence>
<feature type="domain" description="NlpC/P60" evidence="6">
    <location>
        <begin position="247"/>
        <end position="364"/>
    </location>
</feature>
<dbReference type="Pfam" id="PF06013">
    <property type="entry name" value="WXG100"/>
    <property type="match status" value="1"/>
</dbReference>
<dbReference type="GO" id="GO:0008234">
    <property type="term" value="F:cysteine-type peptidase activity"/>
    <property type="evidence" value="ECO:0007669"/>
    <property type="project" value="UniProtKB-KW"/>
</dbReference>
<dbReference type="NCBIfam" id="TIGR03930">
    <property type="entry name" value="WXG100_ESAT6"/>
    <property type="match status" value="1"/>
</dbReference>